<dbReference type="PANTHER" id="PTHR38590">
    <property type="entry name" value="BLL0828 PROTEIN"/>
    <property type="match status" value="1"/>
</dbReference>
<dbReference type="Proteomes" id="UP000233398">
    <property type="component" value="Unassembled WGS sequence"/>
</dbReference>
<accession>A0A2N0VLF8</accession>
<dbReference type="OrthoDB" id="9798754at2"/>
<dbReference type="Gene3D" id="3.40.960.10">
    <property type="entry name" value="VSR Endonuclease"/>
    <property type="match status" value="1"/>
</dbReference>
<organism evidence="2 3">
    <name type="scientific">Rhodohalobacter barkolensis</name>
    <dbReference type="NCBI Taxonomy" id="2053187"/>
    <lineage>
        <taxon>Bacteria</taxon>
        <taxon>Pseudomonadati</taxon>
        <taxon>Balneolota</taxon>
        <taxon>Balneolia</taxon>
        <taxon>Balneolales</taxon>
        <taxon>Balneolaceae</taxon>
        <taxon>Rhodohalobacter</taxon>
    </lineage>
</organism>
<name>A0A2N0VLF8_9BACT</name>
<protein>
    <recommendedName>
        <fullName evidence="1">DUF559 domain-containing protein</fullName>
    </recommendedName>
</protein>
<sequence>MISRKRVIELARELRKNATPPEKLLWAEMRNRQVCGKKFLRQHPLIYEEDRGRLHFFIADFYCAEYKLVIELDGKIHDKQKYYDRERDLIIERLGLKVLRFKNEETKEMDKLIKKIISQF</sequence>
<evidence type="ECO:0000313" key="3">
    <source>
        <dbReference type="Proteomes" id="UP000233398"/>
    </source>
</evidence>
<feature type="domain" description="DUF559" evidence="1">
    <location>
        <begin position="7"/>
        <end position="118"/>
    </location>
</feature>
<evidence type="ECO:0000259" key="1">
    <source>
        <dbReference type="Pfam" id="PF04480"/>
    </source>
</evidence>
<proteinExistence type="predicted"/>
<dbReference type="EMBL" id="PISP01000001">
    <property type="protein sequence ID" value="PKD44989.1"/>
    <property type="molecule type" value="Genomic_DNA"/>
</dbReference>
<dbReference type="InterPro" id="IPR047216">
    <property type="entry name" value="Endonuclease_DUF559_bact"/>
</dbReference>
<dbReference type="SUPFAM" id="SSF52980">
    <property type="entry name" value="Restriction endonuclease-like"/>
    <property type="match status" value="1"/>
</dbReference>
<evidence type="ECO:0000313" key="2">
    <source>
        <dbReference type="EMBL" id="PKD44989.1"/>
    </source>
</evidence>
<dbReference type="PANTHER" id="PTHR38590:SF1">
    <property type="entry name" value="BLL0828 PROTEIN"/>
    <property type="match status" value="1"/>
</dbReference>
<dbReference type="AlphaFoldDB" id="A0A2N0VLF8"/>
<comment type="caution">
    <text evidence="2">The sequence shown here is derived from an EMBL/GenBank/DDBJ whole genome shotgun (WGS) entry which is preliminary data.</text>
</comment>
<keyword evidence="3" id="KW-1185">Reference proteome</keyword>
<dbReference type="CDD" id="cd01038">
    <property type="entry name" value="Endonuclease_DUF559"/>
    <property type="match status" value="1"/>
</dbReference>
<reference evidence="2 3" key="1">
    <citation type="submission" date="2017-11" db="EMBL/GenBank/DDBJ databases">
        <title>Rhodohalobacter 15182 sp. nov., isolated from a salt lake.</title>
        <authorList>
            <person name="Han S."/>
        </authorList>
    </citation>
    <scope>NUCLEOTIDE SEQUENCE [LARGE SCALE GENOMIC DNA]</scope>
    <source>
        <strain evidence="2 3">15182</strain>
    </source>
</reference>
<gene>
    <name evidence="2" type="ORF">CWD77_05890</name>
</gene>
<dbReference type="RefSeq" id="WP_101072330.1">
    <property type="nucleotide sequence ID" value="NZ_PISP01000001.1"/>
</dbReference>
<dbReference type="InterPro" id="IPR011335">
    <property type="entry name" value="Restrct_endonuc-II-like"/>
</dbReference>
<dbReference type="Pfam" id="PF04480">
    <property type="entry name" value="DUF559"/>
    <property type="match status" value="1"/>
</dbReference>
<dbReference type="InterPro" id="IPR007569">
    <property type="entry name" value="DUF559"/>
</dbReference>